<dbReference type="Ensembl" id="ENSCCNT00000003217.1">
    <property type="protein sequence ID" value="ENSCCNP00000002401.1"/>
    <property type="gene ID" value="ENSCCNG00000002636.1"/>
</dbReference>
<dbReference type="InterPro" id="IPR012674">
    <property type="entry name" value="Calycin"/>
</dbReference>
<name>A0A8C0ZM45_CASCN</name>
<accession>A0A8C0ZM45</accession>
<sequence length="138" mass="15742">MDTMAKPDCVITCDGNRVTMQTKSTLKTTGFFVPWERSLKKLQLWKTQTVCNFTDKALAQYEERSGKKGIPTRKLKDGKLVVECSVSNVAILMEATRRPWMDKRYGVLLKGKTIPTPATWMDIETILLREISQQNNTV</sequence>
<dbReference type="Gene3D" id="2.40.128.20">
    <property type="match status" value="1"/>
</dbReference>
<reference evidence="1" key="1">
    <citation type="submission" date="2023-09" db="UniProtKB">
        <authorList>
            <consortium name="Ensembl"/>
        </authorList>
    </citation>
    <scope>IDENTIFICATION</scope>
</reference>
<evidence type="ECO:0000313" key="1">
    <source>
        <dbReference type="Ensembl" id="ENSCCNP00000002401.1"/>
    </source>
</evidence>
<organism evidence="1">
    <name type="scientific">Castor canadensis</name>
    <name type="common">American beaver</name>
    <dbReference type="NCBI Taxonomy" id="51338"/>
    <lineage>
        <taxon>Eukaryota</taxon>
        <taxon>Metazoa</taxon>
        <taxon>Chordata</taxon>
        <taxon>Craniata</taxon>
        <taxon>Vertebrata</taxon>
        <taxon>Euteleostomi</taxon>
        <taxon>Mammalia</taxon>
        <taxon>Eutheria</taxon>
        <taxon>Euarchontoglires</taxon>
        <taxon>Glires</taxon>
        <taxon>Rodentia</taxon>
        <taxon>Castorimorpha</taxon>
        <taxon>Castoridae</taxon>
        <taxon>Castor</taxon>
    </lineage>
</organism>
<protein>
    <submittedName>
        <fullName evidence="1">Uncharacterized protein</fullName>
    </submittedName>
</protein>
<dbReference type="SUPFAM" id="SSF50814">
    <property type="entry name" value="Lipocalins"/>
    <property type="match status" value="1"/>
</dbReference>
<dbReference type="AlphaFoldDB" id="A0A8C0ZM45"/>
<proteinExistence type="predicted"/>